<dbReference type="AlphaFoldDB" id="A0AAU7JT51"/>
<feature type="transmembrane region" description="Helical" evidence="9">
    <location>
        <begin position="117"/>
        <end position="137"/>
    </location>
</feature>
<feature type="transmembrane region" description="Helical" evidence="9">
    <location>
        <begin position="172"/>
        <end position="192"/>
    </location>
</feature>
<name>A0AAU7JT51_9MICO</name>
<dbReference type="Pfam" id="PF00999">
    <property type="entry name" value="Na_H_Exchanger"/>
    <property type="match status" value="1"/>
</dbReference>
<feature type="transmembrane region" description="Helical" evidence="9">
    <location>
        <begin position="350"/>
        <end position="371"/>
    </location>
</feature>
<reference evidence="11" key="1">
    <citation type="submission" date="2024-05" db="EMBL/GenBank/DDBJ databases">
        <authorList>
            <person name="Kim S."/>
            <person name="Heo J."/>
            <person name="Choi H."/>
            <person name="Choi Y."/>
            <person name="Kwon S.-W."/>
            <person name="Kim Y."/>
        </authorList>
    </citation>
    <scope>NUCLEOTIDE SEQUENCE</scope>
    <source>
        <strain evidence="11">KACC 23699</strain>
    </source>
</reference>
<sequence>MTFTLLALVCLAGLAGPLLAISHRWGLPVVVGELLVGVLLGPMALGLLRASEPTFAFMADIGFALVMFVAGSHVPVGDGRLRRSMPGGLGRSVLVGLVSVPVEVLIADVFHTGHAPLYAVLLASSSAALILPILDALNLHGDAVLQLLPQVAVADAACIVALPLVIDPARAGRAALGALVVVTCAAVVFLALRTADRRGWRQRVHHLSERRKFALELRVNMAVLFGLAAVARAAGVSIMLAGFSIGLAVAAIGEPRRLARQLFAVTEGFFGPLFFIWLGSSLDLRALTRHPALIGLGFALGLGAVITHLAPRLSGQPFSLGVVASAQLGVPVAAATLGTQSHLLSGGEPAALVLSALVTIGAAAVGATRAARSPA</sequence>
<keyword evidence="7" id="KW-0406">Ion transport</keyword>
<keyword evidence="8 9" id="KW-0472">Membrane</keyword>
<dbReference type="GO" id="GO:1902600">
    <property type="term" value="P:proton transmembrane transport"/>
    <property type="evidence" value="ECO:0007669"/>
    <property type="project" value="InterPro"/>
</dbReference>
<feature type="domain" description="Cation/H+ exchanger transmembrane" evidence="10">
    <location>
        <begin position="18"/>
        <end position="361"/>
    </location>
</feature>
<evidence type="ECO:0000256" key="1">
    <source>
        <dbReference type="ARBA" id="ARBA00004141"/>
    </source>
</evidence>
<dbReference type="InterPro" id="IPR006153">
    <property type="entry name" value="Cation/H_exchanger_TM"/>
</dbReference>
<dbReference type="EMBL" id="CP157483">
    <property type="protein sequence ID" value="XBO43355.1"/>
    <property type="molecule type" value="Genomic_DNA"/>
</dbReference>
<dbReference type="GO" id="GO:0015297">
    <property type="term" value="F:antiporter activity"/>
    <property type="evidence" value="ECO:0007669"/>
    <property type="project" value="UniProtKB-KW"/>
</dbReference>
<feature type="transmembrane region" description="Helical" evidence="9">
    <location>
        <begin position="30"/>
        <end position="48"/>
    </location>
</feature>
<dbReference type="PANTHER" id="PTHR43562:SF1">
    <property type="entry name" value="NA(+)_H(+) ANTIPORTER YJBQ-RELATED"/>
    <property type="match status" value="1"/>
</dbReference>
<proteinExistence type="inferred from homology"/>
<evidence type="ECO:0000259" key="10">
    <source>
        <dbReference type="Pfam" id="PF00999"/>
    </source>
</evidence>
<accession>A0AAU7JT51</accession>
<evidence type="ECO:0000256" key="4">
    <source>
        <dbReference type="ARBA" id="ARBA00022449"/>
    </source>
</evidence>
<keyword evidence="5 9" id="KW-0812">Transmembrane</keyword>
<evidence type="ECO:0000256" key="9">
    <source>
        <dbReference type="SAM" id="Phobius"/>
    </source>
</evidence>
<keyword evidence="4" id="KW-0050">Antiport</keyword>
<evidence type="ECO:0000256" key="7">
    <source>
        <dbReference type="ARBA" id="ARBA00023065"/>
    </source>
</evidence>
<evidence type="ECO:0000256" key="6">
    <source>
        <dbReference type="ARBA" id="ARBA00022989"/>
    </source>
</evidence>
<keyword evidence="6 9" id="KW-1133">Transmembrane helix</keyword>
<evidence type="ECO:0000256" key="8">
    <source>
        <dbReference type="ARBA" id="ARBA00023136"/>
    </source>
</evidence>
<feature type="transmembrane region" description="Helical" evidence="9">
    <location>
        <begin position="55"/>
        <end position="76"/>
    </location>
</feature>
<keyword evidence="3" id="KW-0813">Transport</keyword>
<dbReference type="PANTHER" id="PTHR43562">
    <property type="entry name" value="NAPA-TYPE SODIUM/HYDROGEN ANTIPORTER"/>
    <property type="match status" value="1"/>
</dbReference>
<organism evidence="11">
    <name type="scientific">Pedococcus sp. KACC 23699</name>
    <dbReference type="NCBI Taxonomy" id="3149228"/>
    <lineage>
        <taxon>Bacteria</taxon>
        <taxon>Bacillati</taxon>
        <taxon>Actinomycetota</taxon>
        <taxon>Actinomycetes</taxon>
        <taxon>Micrococcales</taxon>
        <taxon>Intrasporangiaceae</taxon>
        <taxon>Pedococcus</taxon>
    </lineage>
</organism>
<evidence type="ECO:0000256" key="5">
    <source>
        <dbReference type="ARBA" id="ARBA00022692"/>
    </source>
</evidence>
<evidence type="ECO:0000313" key="11">
    <source>
        <dbReference type="EMBL" id="XBO43355.1"/>
    </source>
</evidence>
<dbReference type="GO" id="GO:0016020">
    <property type="term" value="C:membrane"/>
    <property type="evidence" value="ECO:0007669"/>
    <property type="project" value="UniProtKB-SubCell"/>
</dbReference>
<dbReference type="RefSeq" id="WP_406830788.1">
    <property type="nucleotide sequence ID" value="NZ_CP157483.1"/>
</dbReference>
<feature type="transmembrane region" description="Helical" evidence="9">
    <location>
        <begin position="144"/>
        <end position="166"/>
    </location>
</feature>
<evidence type="ECO:0000256" key="2">
    <source>
        <dbReference type="ARBA" id="ARBA00005551"/>
    </source>
</evidence>
<feature type="transmembrane region" description="Helical" evidence="9">
    <location>
        <begin position="262"/>
        <end position="280"/>
    </location>
</feature>
<dbReference type="Gene3D" id="1.20.1530.20">
    <property type="match status" value="1"/>
</dbReference>
<evidence type="ECO:0000256" key="3">
    <source>
        <dbReference type="ARBA" id="ARBA00022448"/>
    </source>
</evidence>
<comment type="subcellular location">
    <subcellularLocation>
        <location evidence="1">Membrane</location>
        <topology evidence="1">Multi-pass membrane protein</topology>
    </subcellularLocation>
</comment>
<protein>
    <submittedName>
        <fullName evidence="11">Cation:proton antiporter</fullName>
    </submittedName>
</protein>
<gene>
    <name evidence="11" type="ORF">ABEG17_17605</name>
</gene>
<feature type="transmembrane region" description="Helical" evidence="9">
    <location>
        <begin position="292"/>
        <end position="311"/>
    </location>
</feature>
<dbReference type="InterPro" id="IPR038770">
    <property type="entry name" value="Na+/solute_symporter_sf"/>
</dbReference>
<comment type="similarity">
    <text evidence="2">Belongs to the monovalent cation:proton antiporter 2 (CPA2) transporter (TC 2.A.37) family.</text>
</comment>